<sequence>MTHTPSTSSETTSGVNSEPQWKATQESHASMSPPMLNTQKPANTQISVEESLATPFLAFSSDEILGPGDDEEQKDIEFQNQLHQMLLQLVLKFHAWSTSRPAHETAIKGEAILSETKMLRALEGEQESTRLRLIEFISRIKSALAALTSFGL</sequence>
<organism evidence="2 3">
    <name type="scientific">Rickenella mellea</name>
    <dbReference type="NCBI Taxonomy" id="50990"/>
    <lineage>
        <taxon>Eukaryota</taxon>
        <taxon>Fungi</taxon>
        <taxon>Dikarya</taxon>
        <taxon>Basidiomycota</taxon>
        <taxon>Agaricomycotina</taxon>
        <taxon>Agaricomycetes</taxon>
        <taxon>Hymenochaetales</taxon>
        <taxon>Rickenellaceae</taxon>
        <taxon>Rickenella</taxon>
    </lineage>
</organism>
<proteinExistence type="predicted"/>
<dbReference type="EMBL" id="ML170499">
    <property type="protein sequence ID" value="TDL13673.1"/>
    <property type="molecule type" value="Genomic_DNA"/>
</dbReference>
<evidence type="ECO:0000313" key="3">
    <source>
        <dbReference type="Proteomes" id="UP000294933"/>
    </source>
</evidence>
<name>A0A4Y7PEC0_9AGAM</name>
<evidence type="ECO:0000313" key="2">
    <source>
        <dbReference type="EMBL" id="TDL13673.1"/>
    </source>
</evidence>
<keyword evidence="3" id="KW-1185">Reference proteome</keyword>
<feature type="compositionally biased region" description="Low complexity" evidence="1">
    <location>
        <begin position="1"/>
        <end position="13"/>
    </location>
</feature>
<accession>A0A4Y7PEC0</accession>
<dbReference type="Proteomes" id="UP000294933">
    <property type="component" value="Unassembled WGS sequence"/>
</dbReference>
<evidence type="ECO:0000256" key="1">
    <source>
        <dbReference type="SAM" id="MobiDB-lite"/>
    </source>
</evidence>
<feature type="compositionally biased region" description="Polar residues" evidence="1">
    <location>
        <begin position="14"/>
        <end position="47"/>
    </location>
</feature>
<gene>
    <name evidence="2" type="ORF">BD410DRAFT_797561</name>
</gene>
<feature type="region of interest" description="Disordered" evidence="1">
    <location>
        <begin position="1"/>
        <end position="47"/>
    </location>
</feature>
<dbReference type="OrthoDB" id="3224400at2759"/>
<reference evidence="2 3" key="1">
    <citation type="submission" date="2018-06" db="EMBL/GenBank/DDBJ databases">
        <title>A transcriptomic atlas of mushroom development highlights an independent origin of complex multicellularity.</title>
        <authorList>
            <consortium name="DOE Joint Genome Institute"/>
            <person name="Krizsan K."/>
            <person name="Almasi E."/>
            <person name="Merenyi Z."/>
            <person name="Sahu N."/>
            <person name="Viragh M."/>
            <person name="Koszo T."/>
            <person name="Mondo S."/>
            <person name="Kiss B."/>
            <person name="Balint B."/>
            <person name="Kues U."/>
            <person name="Barry K."/>
            <person name="Hegedus J.C."/>
            <person name="Henrissat B."/>
            <person name="Johnson J."/>
            <person name="Lipzen A."/>
            <person name="Ohm R."/>
            <person name="Nagy I."/>
            <person name="Pangilinan J."/>
            <person name="Yan J."/>
            <person name="Xiong Y."/>
            <person name="Grigoriev I.V."/>
            <person name="Hibbett D.S."/>
            <person name="Nagy L.G."/>
        </authorList>
    </citation>
    <scope>NUCLEOTIDE SEQUENCE [LARGE SCALE GENOMIC DNA]</scope>
    <source>
        <strain evidence="2 3">SZMC22713</strain>
    </source>
</reference>
<dbReference type="AlphaFoldDB" id="A0A4Y7PEC0"/>
<dbReference type="VEuPathDB" id="FungiDB:BD410DRAFT_797561"/>
<protein>
    <submittedName>
        <fullName evidence="2">Uncharacterized protein</fullName>
    </submittedName>
</protein>